<dbReference type="OrthoDB" id="2015992at2759"/>
<dbReference type="FunFam" id="1.20.5.500:FF:000007">
    <property type="entry name" value="ATPase inhibitor, putative"/>
    <property type="match status" value="1"/>
</dbReference>
<keyword evidence="3" id="KW-0809">Transit peptide</keyword>
<gene>
    <name evidence="7" type="ORF">FF38_12053</name>
</gene>
<comment type="similarity">
    <text evidence="2">Belongs to the ATPase inhibitor family.</text>
</comment>
<name>A0A0L0BPE0_LUCCU</name>
<dbReference type="PANTHER" id="PTHR48417">
    <property type="entry name" value="ATP SYNTHASE F1 SUBUNIT EPSILON"/>
    <property type="match status" value="1"/>
</dbReference>
<proteinExistence type="inferred from homology"/>
<dbReference type="SUPFAM" id="SSF100950">
    <property type="entry name" value="NagB/RpiA/CoA transferase-like"/>
    <property type="match status" value="1"/>
</dbReference>
<evidence type="ECO:0000256" key="5">
    <source>
        <dbReference type="ARBA" id="ARBA00023128"/>
    </source>
</evidence>
<dbReference type="SUPFAM" id="SSF64602">
    <property type="entry name" value="F1 ATPase inhibitor, IF1, C-terminal domain"/>
    <property type="match status" value="1"/>
</dbReference>
<dbReference type="EMBL" id="JRES01001567">
    <property type="protein sequence ID" value="KNC21912.1"/>
    <property type="molecule type" value="Genomic_DNA"/>
</dbReference>
<dbReference type="InterPro" id="IPR024185">
    <property type="entry name" value="FTHF_cligase-like_sf"/>
</dbReference>
<dbReference type="GO" id="GO:0005739">
    <property type="term" value="C:mitochondrion"/>
    <property type="evidence" value="ECO:0007669"/>
    <property type="project" value="UniProtKB-SubCell"/>
</dbReference>
<dbReference type="InterPro" id="IPR007648">
    <property type="entry name" value="ATPase_inhibitor_mt"/>
</dbReference>
<dbReference type="InterPro" id="IPR002698">
    <property type="entry name" value="FTHF_cligase"/>
</dbReference>
<protein>
    <recommendedName>
        <fullName evidence="6">ATP synthase F1 subunit epsilon</fullName>
    </recommendedName>
</protein>
<evidence type="ECO:0000256" key="1">
    <source>
        <dbReference type="ARBA" id="ARBA00004173"/>
    </source>
</evidence>
<evidence type="ECO:0000313" key="8">
    <source>
        <dbReference type="Proteomes" id="UP000037069"/>
    </source>
</evidence>
<dbReference type="STRING" id="7375.A0A0L0BPE0"/>
<dbReference type="Pfam" id="PF01812">
    <property type="entry name" value="5-FTHF_cyc-lig"/>
    <property type="match status" value="1"/>
</dbReference>
<dbReference type="PANTHER" id="PTHR48417:SF1">
    <property type="entry name" value="ATP SYNTHASE F1 SUBUNIT EPSILON"/>
    <property type="match status" value="1"/>
</dbReference>
<evidence type="ECO:0000313" key="7">
    <source>
        <dbReference type="EMBL" id="KNC21912.1"/>
    </source>
</evidence>
<dbReference type="Gene3D" id="1.20.5.500">
    <property type="entry name" value="Single helix bin"/>
    <property type="match status" value="1"/>
</dbReference>
<keyword evidence="5" id="KW-0496">Mitochondrion</keyword>
<keyword evidence="4" id="KW-0175">Coiled coil</keyword>
<organism evidence="7 8">
    <name type="scientific">Lucilia cuprina</name>
    <name type="common">Green bottle fly</name>
    <name type="synonym">Australian sheep blowfly</name>
    <dbReference type="NCBI Taxonomy" id="7375"/>
    <lineage>
        <taxon>Eukaryota</taxon>
        <taxon>Metazoa</taxon>
        <taxon>Ecdysozoa</taxon>
        <taxon>Arthropoda</taxon>
        <taxon>Hexapoda</taxon>
        <taxon>Insecta</taxon>
        <taxon>Pterygota</taxon>
        <taxon>Neoptera</taxon>
        <taxon>Endopterygota</taxon>
        <taxon>Diptera</taxon>
        <taxon>Brachycera</taxon>
        <taxon>Muscomorpha</taxon>
        <taxon>Oestroidea</taxon>
        <taxon>Calliphoridae</taxon>
        <taxon>Luciliinae</taxon>
        <taxon>Lucilia</taxon>
    </lineage>
</organism>
<evidence type="ECO:0000256" key="2">
    <source>
        <dbReference type="ARBA" id="ARBA00010901"/>
    </source>
</evidence>
<dbReference type="InterPro" id="IPR037171">
    <property type="entry name" value="NagB/RpiA_transferase-like"/>
</dbReference>
<sequence length="206" mass="23311">MLLTLRRITQRLYPKQIQLSKMSQIGELGSGAGKGGGGGGSIREAGGSFGKMEAAREEEFFYKQQKEQLKNLKTKTDATKPNETAKKSRMKNEVLKTINAESRARQSKAVTEKVLQTEAFRSAQRISIYLSTSTELDTSDLLSECFRLEKHVFVPTYEGSQMEMVRLKDLQDYETLPLTKWHIKQPNIKDGRENALTNGKILFMID</sequence>
<evidence type="ECO:0000256" key="4">
    <source>
        <dbReference type="ARBA" id="ARBA00023054"/>
    </source>
</evidence>
<dbReference type="GO" id="GO:0042030">
    <property type="term" value="F:ATPase inhibitor activity"/>
    <property type="evidence" value="ECO:0007669"/>
    <property type="project" value="InterPro"/>
</dbReference>
<comment type="subcellular location">
    <subcellularLocation>
        <location evidence="1">Mitochondrion</location>
    </subcellularLocation>
</comment>
<accession>A0A0L0BPE0</accession>
<evidence type="ECO:0000256" key="6">
    <source>
        <dbReference type="ARBA" id="ARBA00030036"/>
    </source>
</evidence>
<reference evidence="7 8" key="1">
    <citation type="journal article" date="2015" name="Nat. Commun.">
        <title>Lucilia cuprina genome unlocks parasitic fly biology to underpin future interventions.</title>
        <authorList>
            <person name="Anstead C.A."/>
            <person name="Korhonen P.K."/>
            <person name="Young N.D."/>
            <person name="Hall R.S."/>
            <person name="Jex A.R."/>
            <person name="Murali S.C."/>
            <person name="Hughes D.S."/>
            <person name="Lee S.F."/>
            <person name="Perry T."/>
            <person name="Stroehlein A.J."/>
            <person name="Ansell B.R."/>
            <person name="Breugelmans B."/>
            <person name="Hofmann A."/>
            <person name="Qu J."/>
            <person name="Dugan S."/>
            <person name="Lee S.L."/>
            <person name="Chao H."/>
            <person name="Dinh H."/>
            <person name="Han Y."/>
            <person name="Doddapaneni H.V."/>
            <person name="Worley K.C."/>
            <person name="Muzny D.M."/>
            <person name="Ioannidis P."/>
            <person name="Waterhouse R.M."/>
            <person name="Zdobnov E.M."/>
            <person name="James P.J."/>
            <person name="Bagnall N.H."/>
            <person name="Kotze A.C."/>
            <person name="Gibbs R.A."/>
            <person name="Richards S."/>
            <person name="Batterham P."/>
            <person name="Gasser R.B."/>
        </authorList>
    </citation>
    <scope>NUCLEOTIDE SEQUENCE [LARGE SCALE GENOMIC DNA]</scope>
    <source>
        <strain evidence="7 8">LS</strain>
        <tissue evidence="7">Full body</tissue>
    </source>
</reference>
<dbReference type="Gene3D" id="3.40.50.10420">
    <property type="entry name" value="NagB/RpiA/CoA transferase-like"/>
    <property type="match status" value="1"/>
</dbReference>
<keyword evidence="8" id="KW-1185">Reference proteome</keyword>
<dbReference type="Pfam" id="PF04568">
    <property type="entry name" value="IATP"/>
    <property type="match status" value="1"/>
</dbReference>
<dbReference type="AlphaFoldDB" id="A0A0L0BPE0"/>
<evidence type="ECO:0000256" key="3">
    <source>
        <dbReference type="ARBA" id="ARBA00022946"/>
    </source>
</evidence>
<comment type="caution">
    <text evidence="7">The sequence shown here is derived from an EMBL/GenBank/DDBJ whole genome shotgun (WGS) entry which is preliminary data.</text>
</comment>
<dbReference type="Proteomes" id="UP000037069">
    <property type="component" value="Unassembled WGS sequence"/>
</dbReference>